<dbReference type="GO" id="GO:0042169">
    <property type="term" value="F:SH2 domain binding"/>
    <property type="evidence" value="ECO:0007669"/>
    <property type="project" value="TreeGrafter"/>
</dbReference>
<reference evidence="10" key="1">
    <citation type="submission" date="2019-09" db="EMBL/GenBank/DDBJ databases">
        <title>Bird 10,000 Genomes (B10K) Project - Family phase.</title>
        <authorList>
            <person name="Zhang G."/>
        </authorList>
    </citation>
    <scope>NUCLEOTIDE SEQUENCE</scope>
    <source>
        <strain evidence="10">B10K-DU-001-63</strain>
        <tissue evidence="10">Muscle</tissue>
    </source>
</reference>
<feature type="region of interest" description="Disordered" evidence="8">
    <location>
        <begin position="130"/>
        <end position="159"/>
    </location>
</feature>
<organism evidence="10 11">
    <name type="scientific">Donacobius atricapilla</name>
    <dbReference type="NCBI Taxonomy" id="237420"/>
    <lineage>
        <taxon>Eukaryota</taxon>
        <taxon>Metazoa</taxon>
        <taxon>Chordata</taxon>
        <taxon>Craniata</taxon>
        <taxon>Vertebrata</taxon>
        <taxon>Euteleostomi</taxon>
        <taxon>Archelosauria</taxon>
        <taxon>Archosauria</taxon>
        <taxon>Dinosauria</taxon>
        <taxon>Saurischia</taxon>
        <taxon>Theropoda</taxon>
        <taxon>Coelurosauria</taxon>
        <taxon>Aves</taxon>
        <taxon>Neognathae</taxon>
        <taxon>Neoaves</taxon>
        <taxon>Telluraves</taxon>
        <taxon>Australaves</taxon>
        <taxon>Passeriformes</taxon>
        <taxon>Mimidae</taxon>
        <taxon>Donacobius</taxon>
    </lineage>
</organism>
<dbReference type="GO" id="GO:0007346">
    <property type="term" value="P:regulation of mitotic cell cycle"/>
    <property type="evidence" value="ECO:0007669"/>
    <property type="project" value="TreeGrafter"/>
</dbReference>
<dbReference type="CDD" id="cd13306">
    <property type="entry name" value="PH1_AFAP"/>
    <property type="match status" value="1"/>
</dbReference>
<dbReference type="SMART" id="SM00233">
    <property type="entry name" value="PH"/>
    <property type="match status" value="2"/>
</dbReference>
<dbReference type="InterPro" id="IPR030113">
    <property type="entry name" value="AFAP"/>
</dbReference>
<evidence type="ECO:0000256" key="7">
    <source>
        <dbReference type="SAM" id="Coils"/>
    </source>
</evidence>
<evidence type="ECO:0000256" key="1">
    <source>
        <dbReference type="ARBA" id="ARBA00004496"/>
    </source>
</evidence>
<dbReference type="GO" id="GO:0032757">
    <property type="term" value="P:positive regulation of interleukin-8 production"/>
    <property type="evidence" value="ECO:0007669"/>
    <property type="project" value="TreeGrafter"/>
</dbReference>
<comment type="function">
    <text evidence="5">May play a role in a signaling cascade by enhancing the kinase activity of SRC. Contributes to SRC-regulated transcription activation.</text>
</comment>
<evidence type="ECO:0000313" key="11">
    <source>
        <dbReference type="Proteomes" id="UP000660704"/>
    </source>
</evidence>
<dbReference type="InterPro" id="IPR011993">
    <property type="entry name" value="PH-like_dom_sf"/>
</dbReference>
<dbReference type="EMBL" id="WBMY01010405">
    <property type="protein sequence ID" value="NXB76829.1"/>
    <property type="molecule type" value="Genomic_DNA"/>
</dbReference>
<feature type="region of interest" description="Disordered" evidence="8">
    <location>
        <begin position="545"/>
        <end position="601"/>
    </location>
</feature>
<feature type="region of interest" description="Disordered" evidence="8">
    <location>
        <begin position="74"/>
        <end position="118"/>
    </location>
</feature>
<feature type="compositionally biased region" description="Basic and acidic residues" evidence="8">
    <location>
        <begin position="308"/>
        <end position="317"/>
    </location>
</feature>
<dbReference type="GO" id="GO:0045742">
    <property type="term" value="P:positive regulation of epidermal growth factor receptor signaling pathway"/>
    <property type="evidence" value="ECO:0007669"/>
    <property type="project" value="TreeGrafter"/>
</dbReference>
<feature type="compositionally biased region" description="Basic and acidic residues" evidence="8">
    <location>
        <begin position="511"/>
        <end position="520"/>
    </location>
</feature>
<comment type="subcellular location">
    <subcellularLocation>
        <location evidence="1">Cytoplasm</location>
    </subcellularLocation>
</comment>
<evidence type="ECO:0000259" key="9">
    <source>
        <dbReference type="PROSITE" id="PS50003"/>
    </source>
</evidence>
<dbReference type="PANTHER" id="PTHR14338">
    <property type="entry name" value="ACTIN FILAMENT-ASSOCIATED PROTEIN 1 FAMILY MEMBER"/>
    <property type="match status" value="1"/>
</dbReference>
<sequence>ALEQLLTELEDFLRILDKENLSSTAVVKKSFLSDLLKVYTKSSGGDEEYIYMNKVTVHKQQGDQEKQDKVLDRKNSLTNGDSGLHLSPPQKGLPDLPPPKILETKQPPVPKIESPEGYYEEAEPYDISVNEDGEAVSSSYESYDEEESSKGKSATHQWPSPEATIELMKDARICAFLWRKKWLGQWAKQLCVVKDTRLLCYKSSKDHNPQLDVNLLGCTVIHKEKQVRKKEHKLKIIPTNADVIVLGLQSKDQAEQWLRVIQETSGLLCEGGSEGNQYIPDSQRLCYPKVEVSERYSAASESGSSTDGHTETAETKDVKKKGTTGLKLSNLMNLGRKKSSSLDSPERSLETSSYLNVLVNSQWKSRWCQIKDGHLHFYQDKNRSKLAQQPLSLAGCEIIPEPSPDHLYSFRILHNGEERLVLEAKSSEEMGHWLGLLLSESGSKTDPEEFTYDYVDADRVSCIVNAAKNSFLLMQRKYSEPNAYIDNLPKGRVQQDELYDDVDLPDLPVEEVPKSESKLEGDQDRVYLDLTPVKSLLHCAGKMSCQSSPLSSPSLERAANKAAPESTAETAPMAKEAEPCTKATETSEQKPPEKPEPEEALPRVPAVKIQTQQQNIAFPQVAPEVPVGPVPAGSPQLVPALRPKMPLPAVETKLGKNRTEAEVKRFTEEKERLEKEKDEIRAQLTQLRKERRELKEMLGGSTDSSPFADKSLEQRLKDIDEECKRKESQRVDLELSLVEVKENLKKAESGPVTLGTAVDTTHLENTAPRAKSASPANSAENSPVNSATALKNRPLSVMVTGKGTVLQKAKVRCSRKIH</sequence>
<feature type="non-terminal residue" evidence="10">
    <location>
        <position position="818"/>
    </location>
</feature>
<dbReference type="Pfam" id="PF00169">
    <property type="entry name" value="PH"/>
    <property type="match status" value="2"/>
</dbReference>
<keyword evidence="4 7" id="KW-0175">Coiled coil</keyword>
<feature type="compositionally biased region" description="Low complexity" evidence="8">
    <location>
        <begin position="770"/>
        <end position="787"/>
    </location>
</feature>
<evidence type="ECO:0000256" key="5">
    <source>
        <dbReference type="ARBA" id="ARBA00059761"/>
    </source>
</evidence>
<keyword evidence="11" id="KW-1185">Reference proteome</keyword>
<accession>A0A851JD60</accession>
<dbReference type="Proteomes" id="UP000660704">
    <property type="component" value="Unassembled WGS sequence"/>
</dbReference>
<dbReference type="GO" id="GO:0045893">
    <property type="term" value="P:positive regulation of DNA-templated transcription"/>
    <property type="evidence" value="ECO:0007669"/>
    <property type="project" value="TreeGrafter"/>
</dbReference>
<feature type="region of interest" description="Disordered" evidence="8">
    <location>
        <begin position="761"/>
        <end position="790"/>
    </location>
</feature>
<feature type="region of interest" description="Disordered" evidence="8">
    <location>
        <begin position="297"/>
        <end position="322"/>
    </location>
</feature>
<dbReference type="SUPFAM" id="SSF50729">
    <property type="entry name" value="PH domain-like"/>
    <property type="match status" value="2"/>
</dbReference>
<feature type="compositionally biased region" description="Basic and acidic residues" evidence="8">
    <location>
        <begin position="575"/>
        <end position="601"/>
    </location>
</feature>
<evidence type="ECO:0000256" key="2">
    <source>
        <dbReference type="ARBA" id="ARBA00022490"/>
    </source>
</evidence>
<evidence type="ECO:0000256" key="6">
    <source>
        <dbReference type="ARBA" id="ARBA00072612"/>
    </source>
</evidence>
<dbReference type="FunFam" id="2.30.29.30:FF:000020">
    <property type="entry name" value="Actin filament-associated protein 1-like 2 isoform 1"/>
    <property type="match status" value="1"/>
</dbReference>
<comment type="caution">
    <text evidence="10">The sequence shown here is derived from an EMBL/GenBank/DDBJ whole genome shotgun (WGS) entry which is preliminary data.</text>
</comment>
<dbReference type="GO" id="GO:0017124">
    <property type="term" value="F:SH3 domain binding"/>
    <property type="evidence" value="ECO:0007669"/>
    <property type="project" value="TreeGrafter"/>
</dbReference>
<evidence type="ECO:0000313" key="10">
    <source>
        <dbReference type="EMBL" id="NXB76829.1"/>
    </source>
</evidence>
<evidence type="ECO:0000256" key="8">
    <source>
        <dbReference type="SAM" id="MobiDB-lite"/>
    </source>
</evidence>
<dbReference type="GO" id="GO:0006954">
    <property type="term" value="P:inflammatory response"/>
    <property type="evidence" value="ECO:0007669"/>
    <property type="project" value="TreeGrafter"/>
</dbReference>
<feature type="domain" description="PH" evidence="9">
    <location>
        <begin position="348"/>
        <end position="442"/>
    </location>
</feature>
<protein>
    <recommendedName>
        <fullName evidence="6">Actin filament-associated protein 1-like 2</fullName>
    </recommendedName>
</protein>
<keyword evidence="3" id="KW-0677">Repeat</keyword>
<name>A0A851JD60_9PASS</name>
<dbReference type="Gene3D" id="2.30.29.30">
    <property type="entry name" value="Pleckstrin-homology domain (PH domain)/Phosphotyrosine-binding domain (PTB)"/>
    <property type="match status" value="2"/>
</dbReference>
<feature type="non-terminal residue" evidence="10">
    <location>
        <position position="1"/>
    </location>
</feature>
<dbReference type="InterPro" id="IPR001849">
    <property type="entry name" value="PH_domain"/>
</dbReference>
<feature type="domain" description="PH" evidence="9">
    <location>
        <begin position="170"/>
        <end position="266"/>
    </location>
</feature>
<dbReference type="PROSITE" id="PS50003">
    <property type="entry name" value="PH_DOMAIN"/>
    <property type="match status" value="2"/>
</dbReference>
<keyword evidence="2" id="KW-0963">Cytoplasm</keyword>
<dbReference type="GO" id="GO:0032675">
    <property type="term" value="P:regulation of interleukin-6 production"/>
    <property type="evidence" value="ECO:0007669"/>
    <property type="project" value="TreeGrafter"/>
</dbReference>
<dbReference type="CDD" id="cd13307">
    <property type="entry name" value="PH2_AFAP"/>
    <property type="match status" value="1"/>
</dbReference>
<dbReference type="AlphaFoldDB" id="A0A851JD60"/>
<dbReference type="GO" id="GO:0005829">
    <property type="term" value="C:cytosol"/>
    <property type="evidence" value="ECO:0007669"/>
    <property type="project" value="TreeGrafter"/>
</dbReference>
<feature type="coiled-coil region" evidence="7">
    <location>
        <begin position="656"/>
        <end position="743"/>
    </location>
</feature>
<proteinExistence type="predicted"/>
<feature type="region of interest" description="Disordered" evidence="8">
    <location>
        <begin position="498"/>
        <end position="520"/>
    </location>
</feature>
<gene>
    <name evidence="10" type="primary">Afap1l2</name>
    <name evidence="10" type="ORF">DONATR_R08372</name>
</gene>
<evidence type="ECO:0000256" key="4">
    <source>
        <dbReference type="ARBA" id="ARBA00023054"/>
    </source>
</evidence>
<evidence type="ECO:0000256" key="3">
    <source>
        <dbReference type="ARBA" id="ARBA00022737"/>
    </source>
</evidence>
<dbReference type="PANTHER" id="PTHR14338:SF4">
    <property type="entry name" value="ACTIN FILAMENT-ASSOCIATED PROTEIN 1-LIKE 2"/>
    <property type="match status" value="1"/>
</dbReference>
<dbReference type="FunFam" id="2.30.29.30:FF:000171">
    <property type="entry name" value="Actin filament-associated protein 1-like 2 isoform 1"/>
    <property type="match status" value="1"/>
</dbReference>